<evidence type="ECO:0000313" key="8">
    <source>
        <dbReference type="Proteomes" id="UP000762676"/>
    </source>
</evidence>
<dbReference type="CDD" id="cd05007">
    <property type="entry name" value="SIS_Etherase"/>
    <property type="match status" value="1"/>
</dbReference>
<evidence type="ECO:0000256" key="3">
    <source>
        <dbReference type="SAM" id="MobiDB-lite"/>
    </source>
</evidence>
<dbReference type="InterPro" id="IPR005488">
    <property type="entry name" value="Etherase_MurQ"/>
</dbReference>
<name>A0AAV4FRF2_9GAST</name>
<feature type="region of interest" description="Disordered" evidence="3">
    <location>
        <begin position="390"/>
        <end position="411"/>
    </location>
</feature>
<organism evidence="7 8">
    <name type="scientific">Elysia marginata</name>
    <dbReference type="NCBI Taxonomy" id="1093978"/>
    <lineage>
        <taxon>Eukaryota</taxon>
        <taxon>Metazoa</taxon>
        <taxon>Spiralia</taxon>
        <taxon>Lophotrochozoa</taxon>
        <taxon>Mollusca</taxon>
        <taxon>Gastropoda</taxon>
        <taxon>Heterobranchia</taxon>
        <taxon>Euthyneura</taxon>
        <taxon>Panpulmonata</taxon>
        <taxon>Sacoglossa</taxon>
        <taxon>Placobranchoidea</taxon>
        <taxon>Plakobranchidae</taxon>
        <taxon>Elysia</taxon>
    </lineage>
</organism>
<dbReference type="PANTHER" id="PTHR10088">
    <property type="entry name" value="GLUCOKINASE REGULATORY PROTEIN"/>
    <property type="match status" value="1"/>
</dbReference>
<dbReference type="InterPro" id="IPR005486">
    <property type="entry name" value="Glucokinase_regulatory_CS"/>
</dbReference>
<keyword evidence="4" id="KW-1133">Transmembrane helix</keyword>
<dbReference type="NCBIfam" id="NF003915">
    <property type="entry name" value="PRK05441.1"/>
    <property type="match status" value="1"/>
</dbReference>
<dbReference type="GO" id="GO:0016803">
    <property type="term" value="F:ether hydrolase activity"/>
    <property type="evidence" value="ECO:0007669"/>
    <property type="project" value="TreeGrafter"/>
</dbReference>
<sequence>MPISQILRSINNEDKTVSLAVERAIPQIEVVCEAIVRQIKNGGRLFYIGAGTSGRLGVLDASECPPTYGVPHGLVIGIISGGDEAIRKAVEHAEDSTSKGWKDLKEFDISKKDFVIGIAASGTTPYVVAAVKACKEQHIPTACVTNNKNSPLALEVEYPIEVVVGAEFITGSSRMKAGTSQKLILNMISTTVMIQLGHVKDKYISELLYNHDCVVVPNFGAFVANYRESEYHASTGMMYPPKKEIVFNPLLKVEDGLLINYICSKTDKSRKIVVEEIKTVVYEWERLIENRKNIVLENVGKIWVDEGSHIRFEPSSMVNYLSSSYGLTGIESAYSEDEPLDNVENYQESPQNIPLAPPPTKKINTHSKGSNISDMEMKYPNIKWEKKSNYRAKVRDANQPSQKLPSEKKRPLKKKKEGIGFFFIFLTLSMIGLIFYELYDYGYLDKTMKKTEKEEILPNPPKVMKIDPIPALESKEKKPTGYITKKKYHVMAGAYKTKRNALEQLKLIKNTGFLEADYIGVNKKGLHEITYGSFDSVRVAKKLLNIVQITNDEFSWLKVIEKPITK</sequence>
<dbReference type="GO" id="GO:0009254">
    <property type="term" value="P:peptidoglycan turnover"/>
    <property type="evidence" value="ECO:0007669"/>
    <property type="project" value="TreeGrafter"/>
</dbReference>
<dbReference type="AlphaFoldDB" id="A0AAV4FRF2"/>
<dbReference type="InterPro" id="IPR007730">
    <property type="entry name" value="SPOR-like_dom"/>
</dbReference>
<keyword evidence="4" id="KW-0472">Membrane</keyword>
<dbReference type="FunFam" id="3.40.50.10490:FF:000014">
    <property type="entry name" value="N-acetylmuramic acid 6-phosphate etherase"/>
    <property type="match status" value="1"/>
</dbReference>
<keyword evidence="8" id="KW-1185">Reference proteome</keyword>
<evidence type="ECO:0000313" key="7">
    <source>
        <dbReference type="EMBL" id="GFR75345.1"/>
    </source>
</evidence>
<dbReference type="PROSITE" id="PS51724">
    <property type="entry name" value="SPOR"/>
    <property type="match status" value="1"/>
</dbReference>
<reference evidence="7 8" key="1">
    <citation type="journal article" date="2021" name="Elife">
        <title>Chloroplast acquisition without the gene transfer in kleptoplastic sea slugs, Plakobranchus ocellatus.</title>
        <authorList>
            <person name="Maeda T."/>
            <person name="Takahashi S."/>
            <person name="Yoshida T."/>
            <person name="Shimamura S."/>
            <person name="Takaki Y."/>
            <person name="Nagai Y."/>
            <person name="Toyoda A."/>
            <person name="Suzuki Y."/>
            <person name="Arimoto A."/>
            <person name="Ishii H."/>
            <person name="Satoh N."/>
            <person name="Nishiyama T."/>
            <person name="Hasebe M."/>
            <person name="Maruyama T."/>
            <person name="Minagawa J."/>
            <person name="Obokata J."/>
            <person name="Shigenobu S."/>
        </authorList>
    </citation>
    <scope>NUCLEOTIDE SEQUENCE [LARGE SCALE GENOMIC DNA]</scope>
</reference>
<dbReference type="Pfam" id="PF18174">
    <property type="entry name" value="HU-CCDC81_bac_1"/>
    <property type="match status" value="1"/>
</dbReference>
<dbReference type="GO" id="GO:0042834">
    <property type="term" value="F:peptidoglycan binding"/>
    <property type="evidence" value="ECO:0007669"/>
    <property type="project" value="InterPro"/>
</dbReference>
<proteinExistence type="predicted"/>
<comment type="caution">
    <text evidence="7">The sequence shown here is derived from an EMBL/GenBank/DDBJ whole genome shotgun (WGS) entry which is preliminary data.</text>
</comment>
<dbReference type="SUPFAM" id="SSF110997">
    <property type="entry name" value="Sporulation related repeat"/>
    <property type="match status" value="1"/>
</dbReference>
<dbReference type="InterPro" id="IPR040190">
    <property type="entry name" value="MURQ/GCKR"/>
</dbReference>
<evidence type="ECO:0000256" key="4">
    <source>
        <dbReference type="SAM" id="Phobius"/>
    </source>
</evidence>
<feature type="region of interest" description="Disordered" evidence="3">
    <location>
        <begin position="344"/>
        <end position="370"/>
    </location>
</feature>
<dbReference type="GO" id="GO:0046348">
    <property type="term" value="P:amino sugar catabolic process"/>
    <property type="evidence" value="ECO:0007669"/>
    <property type="project" value="InterPro"/>
</dbReference>
<dbReference type="Pfam" id="PF18175">
    <property type="entry name" value="HU-CCDC81_bac_2"/>
    <property type="match status" value="1"/>
</dbReference>
<dbReference type="InterPro" id="IPR001347">
    <property type="entry name" value="SIS_dom"/>
</dbReference>
<dbReference type="GO" id="GO:0016835">
    <property type="term" value="F:carbon-oxygen lyase activity"/>
    <property type="evidence" value="ECO:0007669"/>
    <property type="project" value="InterPro"/>
</dbReference>
<dbReference type="EMBL" id="BMAT01004542">
    <property type="protein sequence ID" value="GFR75345.1"/>
    <property type="molecule type" value="Genomic_DNA"/>
</dbReference>
<evidence type="ECO:0000259" key="5">
    <source>
        <dbReference type="PROSITE" id="PS51464"/>
    </source>
</evidence>
<feature type="domain" description="SIS" evidence="5">
    <location>
        <begin position="35"/>
        <end position="198"/>
    </location>
</feature>
<dbReference type="PROSITE" id="PS01272">
    <property type="entry name" value="GCKR"/>
    <property type="match status" value="1"/>
</dbReference>
<evidence type="ECO:0000256" key="1">
    <source>
        <dbReference type="ARBA" id="ARBA00023239"/>
    </source>
</evidence>
<gene>
    <name evidence="7" type="ORF">ElyMa_002185900</name>
</gene>
<dbReference type="InterPro" id="IPR046348">
    <property type="entry name" value="SIS_dom_sf"/>
</dbReference>
<keyword evidence="2" id="KW-0119">Carbohydrate metabolism</keyword>
<dbReference type="Proteomes" id="UP000762676">
    <property type="component" value="Unassembled WGS sequence"/>
</dbReference>
<dbReference type="InterPro" id="IPR041268">
    <property type="entry name" value="HU-CCDC81_bac_2"/>
</dbReference>
<feature type="domain" description="SPOR" evidence="6">
    <location>
        <begin position="482"/>
        <end position="560"/>
    </location>
</feature>
<protein>
    <submittedName>
        <fullName evidence="7">N-acetylmuramic acid 6-phosphate etherase</fullName>
    </submittedName>
</protein>
<dbReference type="SUPFAM" id="SSF53697">
    <property type="entry name" value="SIS domain"/>
    <property type="match status" value="1"/>
</dbReference>
<keyword evidence="1" id="KW-0456">Lyase</keyword>
<dbReference type="Gene3D" id="3.40.50.10490">
    <property type="entry name" value="Glucose-6-phosphate isomerase like protein, domain 1"/>
    <property type="match status" value="1"/>
</dbReference>
<evidence type="ECO:0000259" key="6">
    <source>
        <dbReference type="PROSITE" id="PS51724"/>
    </source>
</evidence>
<dbReference type="Pfam" id="PF22645">
    <property type="entry name" value="GKRP_SIS_N"/>
    <property type="match status" value="1"/>
</dbReference>
<dbReference type="PANTHER" id="PTHR10088:SF4">
    <property type="entry name" value="GLUCOKINASE REGULATORY PROTEIN"/>
    <property type="match status" value="1"/>
</dbReference>
<keyword evidence="4" id="KW-0812">Transmembrane</keyword>
<feature type="transmembrane region" description="Helical" evidence="4">
    <location>
        <begin position="418"/>
        <end position="439"/>
    </location>
</feature>
<evidence type="ECO:0000256" key="2">
    <source>
        <dbReference type="ARBA" id="ARBA00023277"/>
    </source>
</evidence>
<dbReference type="PROSITE" id="PS51464">
    <property type="entry name" value="SIS"/>
    <property type="match status" value="1"/>
</dbReference>
<dbReference type="InterPro" id="IPR040495">
    <property type="entry name" value="HU-CCDC81_bac_1"/>
</dbReference>
<dbReference type="NCBIfam" id="NF009222">
    <property type="entry name" value="PRK12570.1"/>
    <property type="match status" value="1"/>
</dbReference>
<accession>A0AAV4FRF2</accession>
<dbReference type="InterPro" id="IPR036680">
    <property type="entry name" value="SPOR-like_sf"/>
</dbReference>